<dbReference type="FunFam" id="3.80.10.10:FF:000168">
    <property type="entry name" value="Distal membrane arm assembly complex 2"/>
    <property type="match status" value="1"/>
</dbReference>
<evidence type="ECO:0000256" key="1">
    <source>
        <dbReference type="ARBA" id="ARBA00006901"/>
    </source>
</evidence>
<dbReference type="SUPFAM" id="SSF52047">
    <property type="entry name" value="RNI-like"/>
    <property type="match status" value="1"/>
</dbReference>
<name>A0A914CAB4_9BILA</name>
<protein>
    <recommendedName>
        <fullName evidence="2">ATP synthase subunit s-like protein</fullName>
    </recommendedName>
</protein>
<keyword evidence="3" id="KW-0175">Coiled coil</keyword>
<dbReference type="Proteomes" id="UP000887540">
    <property type="component" value="Unplaced"/>
</dbReference>
<evidence type="ECO:0000313" key="6">
    <source>
        <dbReference type="WBParaSite" id="ACRNAN_Path_715.g2686.t1"/>
    </source>
</evidence>
<evidence type="ECO:0000313" key="5">
    <source>
        <dbReference type="Proteomes" id="UP000887540"/>
    </source>
</evidence>
<feature type="coiled-coil region" evidence="3">
    <location>
        <begin position="268"/>
        <end position="295"/>
    </location>
</feature>
<dbReference type="Gene3D" id="3.80.10.10">
    <property type="entry name" value="Ribonuclease Inhibitor"/>
    <property type="match status" value="1"/>
</dbReference>
<keyword evidence="5" id="KW-1185">Reference proteome</keyword>
<feature type="region of interest" description="Disordered" evidence="4">
    <location>
        <begin position="415"/>
        <end position="435"/>
    </location>
</feature>
<evidence type="ECO:0000256" key="3">
    <source>
        <dbReference type="SAM" id="Coils"/>
    </source>
</evidence>
<sequence>MWYQKFRTFKRWQDIERERKEYEMYQSKVKNWWRSPETGMYIEPDNPNTLIPKKAFEDKTRRERGGFPVETWQKLWHHRVTDHSFDHLKRVKRYEHFQHLQYDQRFIPERVIFLGPDLAAAHFLVHRGAAVKFVGDDSWYKRDGKKNYSLPGQRVPGLYLEAIDASGTELIFEGFDNLYDLEHVRMLRLADCKFVNDWVMPRIGAIFSNSLEMLDLSGCNRISAKGLRGLRHLKKLKYLRLEGLDHVKDLAKSALLLEEAIPGLIILGVDFEHALKGLEKEMKILENERVVLDAKGNAHMEDDNGRLFYVAGCVNERPAVNEEDQPIMQSTIRREIPKMDDVEFERLDRLSGGKLRHLLVGSPGGYSWSNEVEVILSSEYKWKTKQGIHIDTKMLPLEKRKELFEKDVWDRIEAEAKSKELPNEEPEKITSDSNR</sequence>
<organism evidence="5 6">
    <name type="scientific">Acrobeloides nanus</name>
    <dbReference type="NCBI Taxonomy" id="290746"/>
    <lineage>
        <taxon>Eukaryota</taxon>
        <taxon>Metazoa</taxon>
        <taxon>Ecdysozoa</taxon>
        <taxon>Nematoda</taxon>
        <taxon>Chromadorea</taxon>
        <taxon>Rhabditida</taxon>
        <taxon>Tylenchina</taxon>
        <taxon>Cephalobomorpha</taxon>
        <taxon>Cephaloboidea</taxon>
        <taxon>Cephalobidae</taxon>
        <taxon>Acrobeloides</taxon>
    </lineage>
</organism>
<comment type="similarity">
    <text evidence="1">Belongs to the ATP synthase subunit s family.</text>
</comment>
<reference evidence="6" key="1">
    <citation type="submission" date="2022-11" db="UniProtKB">
        <authorList>
            <consortium name="WormBaseParasite"/>
        </authorList>
    </citation>
    <scope>IDENTIFICATION</scope>
</reference>
<proteinExistence type="inferred from homology"/>
<evidence type="ECO:0000256" key="2">
    <source>
        <dbReference type="ARBA" id="ARBA00076566"/>
    </source>
</evidence>
<dbReference type="InterPro" id="IPR032675">
    <property type="entry name" value="LRR_dom_sf"/>
</dbReference>
<dbReference type="AlphaFoldDB" id="A0A914CAB4"/>
<evidence type="ECO:0000256" key="4">
    <source>
        <dbReference type="SAM" id="MobiDB-lite"/>
    </source>
</evidence>
<dbReference type="WBParaSite" id="ACRNAN_Path_715.g2686.t1">
    <property type="protein sequence ID" value="ACRNAN_Path_715.g2686.t1"/>
    <property type="gene ID" value="ACRNAN_Path_715.g2686"/>
</dbReference>
<accession>A0A914CAB4</accession>